<dbReference type="Gene3D" id="1.10.8.720">
    <property type="entry name" value="Region D6 of dynein motor"/>
    <property type="match status" value="1"/>
</dbReference>
<protein>
    <recommendedName>
        <fullName evidence="6">Dynein heavy chain</fullName>
    </recommendedName>
</protein>
<dbReference type="InterPro" id="IPR042219">
    <property type="entry name" value="AAA_lid_11_sf"/>
</dbReference>
<feature type="domain" description="Dynein heavy chain region D6 P-loop" evidence="1">
    <location>
        <begin position="5"/>
        <end position="118"/>
    </location>
</feature>
<accession>A0ABD0YCK4</accession>
<evidence type="ECO:0000313" key="4">
    <source>
        <dbReference type="EMBL" id="KAL1115993.1"/>
    </source>
</evidence>
<dbReference type="InterPro" id="IPR043160">
    <property type="entry name" value="Dynein_C_barrel"/>
</dbReference>
<dbReference type="FunFam" id="3.40.50.300:FF:000362">
    <property type="entry name" value="Dynein, axonemal, heavy chain 6"/>
    <property type="match status" value="1"/>
</dbReference>
<organism evidence="4 5">
    <name type="scientific">Ranatra chinensis</name>
    <dbReference type="NCBI Taxonomy" id="642074"/>
    <lineage>
        <taxon>Eukaryota</taxon>
        <taxon>Metazoa</taxon>
        <taxon>Ecdysozoa</taxon>
        <taxon>Arthropoda</taxon>
        <taxon>Hexapoda</taxon>
        <taxon>Insecta</taxon>
        <taxon>Pterygota</taxon>
        <taxon>Neoptera</taxon>
        <taxon>Paraneoptera</taxon>
        <taxon>Hemiptera</taxon>
        <taxon>Heteroptera</taxon>
        <taxon>Panheteroptera</taxon>
        <taxon>Nepomorpha</taxon>
        <taxon>Nepidae</taxon>
        <taxon>Ranatrinae</taxon>
        <taxon>Ranatra</taxon>
    </lineage>
</organism>
<evidence type="ECO:0008006" key="6">
    <source>
        <dbReference type="Google" id="ProtNLM"/>
    </source>
</evidence>
<evidence type="ECO:0000259" key="2">
    <source>
        <dbReference type="Pfam" id="PF18198"/>
    </source>
</evidence>
<dbReference type="EMBL" id="JBFDAA010000018">
    <property type="protein sequence ID" value="KAL1115993.1"/>
    <property type="molecule type" value="Genomic_DNA"/>
</dbReference>
<dbReference type="InterPro" id="IPR027417">
    <property type="entry name" value="P-loop_NTPase"/>
</dbReference>
<name>A0ABD0YCK4_9HEMI</name>
<dbReference type="InterPro" id="IPR041658">
    <property type="entry name" value="AAA_lid_11"/>
</dbReference>
<proteinExistence type="predicted"/>
<reference evidence="4 5" key="1">
    <citation type="submission" date="2024-07" db="EMBL/GenBank/DDBJ databases">
        <title>Chromosome-level genome assembly of the water stick insect Ranatra chinensis (Heteroptera: Nepidae).</title>
        <authorList>
            <person name="Liu X."/>
        </authorList>
    </citation>
    <scope>NUCLEOTIDE SEQUENCE [LARGE SCALE GENOMIC DNA]</scope>
    <source>
        <strain evidence="4">Cailab_2021Rc</strain>
        <tissue evidence="4">Muscle</tissue>
    </source>
</reference>
<dbReference type="FunFam" id="1.10.8.720:FF:000001">
    <property type="entry name" value="dynein heavy chain 7, axonemal"/>
    <property type="match status" value="1"/>
</dbReference>
<comment type="caution">
    <text evidence="4">The sequence shown here is derived from an EMBL/GenBank/DDBJ whole genome shotgun (WGS) entry which is preliminary data.</text>
</comment>
<dbReference type="Proteomes" id="UP001558652">
    <property type="component" value="Unassembled WGS sequence"/>
</dbReference>
<dbReference type="Gene3D" id="3.40.50.300">
    <property type="entry name" value="P-loop containing nucleotide triphosphate hydrolases"/>
    <property type="match status" value="1"/>
</dbReference>
<dbReference type="Pfam" id="PF03028">
    <property type="entry name" value="Dynein_heavy"/>
    <property type="match status" value="1"/>
</dbReference>
<dbReference type="PANTHER" id="PTHR22878">
    <property type="entry name" value="DYNEIN HEAVY CHAIN 6, AXONEMAL-LIKE-RELATED"/>
    <property type="match status" value="1"/>
</dbReference>
<gene>
    <name evidence="4" type="ORF">AAG570_005488</name>
</gene>
<dbReference type="InterPro" id="IPR004273">
    <property type="entry name" value="Dynein_heavy_D6_P-loop"/>
</dbReference>
<dbReference type="PANTHER" id="PTHR22878:SF70">
    <property type="entry name" value="DYNEIN HEAVY CHAIN 2, AXONEMAL"/>
    <property type="match status" value="1"/>
</dbReference>
<dbReference type="AlphaFoldDB" id="A0ABD0YCK4"/>
<dbReference type="FunFam" id="3.10.490.20:FF:000001">
    <property type="entry name" value="dynein heavy chain 7, axonemal"/>
    <property type="match status" value="1"/>
</dbReference>
<dbReference type="InterPro" id="IPR041228">
    <property type="entry name" value="Dynein_C"/>
</dbReference>
<keyword evidence="5" id="KW-1185">Reference proteome</keyword>
<dbReference type="Pfam" id="PF18198">
    <property type="entry name" value="AAA_lid_11"/>
    <property type="match status" value="1"/>
</dbReference>
<dbReference type="FunFam" id="1.20.1270.280:FF:000001">
    <property type="entry name" value="dynein heavy chain 7, axonemal"/>
    <property type="match status" value="1"/>
</dbReference>
<evidence type="ECO:0000259" key="1">
    <source>
        <dbReference type="Pfam" id="PF03028"/>
    </source>
</evidence>
<dbReference type="Gene3D" id="3.10.490.20">
    <property type="match status" value="1"/>
</dbReference>
<feature type="domain" description="Dynein heavy chain C-terminal" evidence="3">
    <location>
        <begin position="302"/>
        <end position="600"/>
    </location>
</feature>
<evidence type="ECO:0000313" key="5">
    <source>
        <dbReference type="Proteomes" id="UP001558652"/>
    </source>
</evidence>
<dbReference type="Gene3D" id="1.20.1270.280">
    <property type="match status" value="1"/>
</dbReference>
<sequence length="604" mass="68581">MDSNSVAPLIFILSPGVDPMQALLLFAQKMDYSEKFDSISLGQGQGPIALTMIRKAQNEGSWVCLQNCHLATSWMPALEKICDNFDPTNTHSNFRIWLTSYPSAQFPVSILQNGVKMTNEAPEGLQQSLIRSYTSDPVCEPDFYESCQGKEQIFAKLLFGITFFHAVVQERRKFGPIGWNIPYGFNESDYLISIHQLQMYVMEYADIPYEAVTYLTGECNYGGRVTDNWDRRALNTLLAEYINPDVVFNPDYSLVEDDRAFTLPLRYDYREFIKFIDSLPASPTPEVFGLHSNAGITRNLNDTGMLLEAMLLVKGEAVGGDSGKSDQLIYTIAHDINSKVPPPFDLDAAMTKYPTEYTESMNTVLVQEMERFNRLLRVISGTLVAIQKAIKGVVAMSPELEALYNSLLISRIPAAWAKVSYPSLKPLGSYVNDFLERIKFLHMWYLNGKPPNFWLSGFFFTQAFLTGAMQNYARRYTIPIDQLVYDFKILKVDKTQDPPSNGVYVYGLFLEGARWDRKSHSLAEQYPKILSDTMPLIWIVPCRKEELNEGGRYVCPLYKTTERKGVLSTTGHSTNYVLPILIETRKPTKHWVKRGVALMCQLSD</sequence>
<dbReference type="InterPro" id="IPR026983">
    <property type="entry name" value="DHC"/>
</dbReference>
<evidence type="ECO:0000259" key="3">
    <source>
        <dbReference type="Pfam" id="PF18199"/>
    </source>
</evidence>
<dbReference type="Pfam" id="PF18199">
    <property type="entry name" value="Dynein_C"/>
    <property type="match status" value="1"/>
</dbReference>
<feature type="domain" description="Dynein heavy chain AAA lid" evidence="2">
    <location>
        <begin position="154"/>
        <end position="294"/>
    </location>
</feature>